<feature type="non-terminal residue" evidence="3">
    <location>
        <position position="1"/>
    </location>
</feature>
<name>A0A1X0P638_9TRYP</name>
<feature type="compositionally biased region" description="Acidic residues" evidence="2">
    <location>
        <begin position="1224"/>
        <end position="1234"/>
    </location>
</feature>
<feature type="region of interest" description="Disordered" evidence="2">
    <location>
        <begin position="1182"/>
        <end position="1350"/>
    </location>
</feature>
<feature type="region of interest" description="Disordered" evidence="2">
    <location>
        <begin position="1372"/>
        <end position="1454"/>
    </location>
</feature>
<feature type="compositionally biased region" description="Polar residues" evidence="2">
    <location>
        <begin position="723"/>
        <end position="734"/>
    </location>
</feature>
<protein>
    <submittedName>
        <fullName evidence="3">Uncharacterized protein</fullName>
    </submittedName>
</protein>
<dbReference type="OrthoDB" id="267853at2759"/>
<feature type="compositionally biased region" description="Basic and acidic residues" evidence="2">
    <location>
        <begin position="1259"/>
        <end position="1273"/>
    </location>
</feature>
<feature type="compositionally biased region" description="Low complexity" evidence="2">
    <location>
        <begin position="1278"/>
        <end position="1287"/>
    </location>
</feature>
<feature type="compositionally biased region" description="Basic and acidic residues" evidence="2">
    <location>
        <begin position="1243"/>
        <end position="1252"/>
    </location>
</feature>
<feature type="compositionally biased region" description="Basic and acidic residues" evidence="2">
    <location>
        <begin position="1296"/>
        <end position="1306"/>
    </location>
</feature>
<feature type="compositionally biased region" description="Acidic residues" evidence="2">
    <location>
        <begin position="1055"/>
        <end position="1064"/>
    </location>
</feature>
<feature type="coiled-coil region" evidence="1">
    <location>
        <begin position="1003"/>
        <end position="1035"/>
    </location>
</feature>
<dbReference type="RefSeq" id="XP_028886463.1">
    <property type="nucleotide sequence ID" value="XM_029021917.1"/>
</dbReference>
<evidence type="ECO:0000256" key="2">
    <source>
        <dbReference type="SAM" id="MobiDB-lite"/>
    </source>
</evidence>
<evidence type="ECO:0000313" key="3">
    <source>
        <dbReference type="EMBL" id="ORC92397.1"/>
    </source>
</evidence>
<gene>
    <name evidence="3" type="ORF">TM35_000031500</name>
</gene>
<feature type="region of interest" description="Disordered" evidence="2">
    <location>
        <begin position="1690"/>
        <end position="1731"/>
    </location>
</feature>
<proteinExistence type="predicted"/>
<reference evidence="3 4" key="1">
    <citation type="submission" date="2017-03" db="EMBL/GenBank/DDBJ databases">
        <title>An alternative strategy for trypanosome survival in the mammalian bloodstream revealed through genome and transcriptome analysis of the ubiquitous bovine parasite Trypanosoma (Megatrypanum) theileri.</title>
        <authorList>
            <person name="Kelly S."/>
            <person name="Ivens A."/>
            <person name="Mott A."/>
            <person name="O'Neill E."/>
            <person name="Emms D."/>
            <person name="Macleod O."/>
            <person name="Voorheis P."/>
            <person name="Matthews J."/>
            <person name="Matthews K."/>
            <person name="Carrington M."/>
        </authorList>
    </citation>
    <scope>NUCLEOTIDE SEQUENCE [LARGE SCALE GENOMIC DNA]</scope>
    <source>
        <strain evidence="3">Edinburgh</strain>
    </source>
</reference>
<feature type="region of interest" description="Disordered" evidence="2">
    <location>
        <begin position="707"/>
        <end position="734"/>
    </location>
</feature>
<dbReference type="Proteomes" id="UP000192257">
    <property type="component" value="Unassembled WGS sequence"/>
</dbReference>
<feature type="compositionally biased region" description="Basic and acidic residues" evidence="2">
    <location>
        <begin position="708"/>
        <end position="718"/>
    </location>
</feature>
<accession>A0A1X0P638</accession>
<dbReference type="STRING" id="67003.A0A1X0P638"/>
<keyword evidence="4" id="KW-1185">Reference proteome</keyword>
<feature type="compositionally biased region" description="Low complexity" evidence="2">
    <location>
        <begin position="1413"/>
        <end position="1422"/>
    </location>
</feature>
<dbReference type="VEuPathDB" id="TriTrypDB:TM35_000031500"/>
<dbReference type="EMBL" id="NBCO01000003">
    <property type="protein sequence ID" value="ORC92397.1"/>
    <property type="molecule type" value="Genomic_DNA"/>
</dbReference>
<evidence type="ECO:0000256" key="1">
    <source>
        <dbReference type="SAM" id="Coils"/>
    </source>
</evidence>
<dbReference type="GeneID" id="39981697"/>
<sequence>EKLVELQEQEKQILQGNVNVAPNAFVSMSLTHVLSTFAVSEVQERNMIKNVEDMERRMLCSSFKQEEVEISALTMQRLSAERAAQASWEYQAYFSSDCIELMASETRRRSFIEEMEGEVRAGLSNDFRIALQAMYEAELLRLSEQSLVERKRALIVVVSEESTTRMQLEQDALNELARLRVLCVSKLVEYQRVLEENEMRRGATRVAAERRLYMQQLSNLSEAEDAGRCRLLETEQYERRMMWTHFVSTMPFAVTSTALPSNVVPPPSFSSPRSSCAPETTRSFTVSLALATQKIAALLEEEELERLELCQVERRDWYNRKNLFHADSRRLKSMETTVESEQFDNSILKRTLGNNLRRLELQEEEGRIEIQQSAWSWFRRLTEKAGEQQRQIETMERLLRSISERSQRVLNRCLSEVQLALVDEEIHDRSNIETHERRTRMQLSRDAAKSEELLRTKLQLQLSHDSSGTLFLDAMDAAVREFTTEAMRIAQEENVERLALMQSQRIESLTLTQSYGETRLQQSHTDAKQQLEYLHSTLETTTAVSTWRARCAFLITEELRSRDAICNDEASRRAWCSADERRERFDVVTRDTERLQIAREVARLNLKLQESVRDESERRTVIYEEEIRTREAIEHEAMRHANLLQVRRERRRVEANRSERTTNRALDDLWQEEEDDRFYIREDERDARRLLRRQAVEESGSIALASRDTSRLAVDEPSGRTPAIQSPWQDPSNSQQFDEAFIRRREAAREEELREAQQRLQEAEARIAAEAARRTLAEEARLAALAESAALLQEAEERADARIRRAREEAERAALAEKERMAGEKERAALAEAEQRARLEARLWAAERALAEAEQRAAVGAEERVRTLQQQALDAIAATREEARKTAEEARRRLEEMEERYAVREAAVHAAKANVRVARRRMKAYEDSQRTSPSSTHSSAVMCTSGEPIELHKQLKGGVSSQSVNQSPGFTAAICSNVIRAAIREAVDEIVKATKEAWQISEEAEQRLRIERMRLRRRQAERDQAEQDLIDAENEGILWGTNSNIDTSVAVVADENDDDDDEETNAAAAATTTEDDYNVYEEEVSKDDTRGTFGVEETANTAQYHTLTRHRRRKEKREEELPPPLPENLTCHRCYRGETSACTSCSSQVCLYCGPSILHRACCDLHHLNIVNARRRQLVKEQKQKQQQQQQEEEEEEEVWNVKSLERSPPGVQRQLLSDKSNNGEEEEIVEEEEERKRKEKKKKEEVHEIRQQKKRKERREQRQWNEAQKKDDDYDNNNDNNNNNNNKSVSVASVEEPRTERKRYEAFFVPLGNHAEPRRPKPPTPNNYVPGIHFSSSNMPKTERKVSPPLRRARNIHKHGVCATYISTTATTKSFHESRPRRSTTAPKERSDPFINRQQKSHQHPKQDYQEQRQQQQQRQRAPYMTSSTMPVKEPAWGYFDSKPRKRTTERRTVQDPFRTTVRASSPAMCKRHAPQETVDYVSPREPSIELDDDFDDYALRDPTGLGRTYYNGKPVRLDGLNYAYDEYVENTSRSFLHQQQYRTTTVKSKKDVEHVNISREQRVPMAMFPTDSTAIPTHEIHDMMRERNTPTLQELDERLRHLQQHRVFDRIERRSPDLHCMRHHYHCNFDVTTGKYDDYDYENKESNRYRSAGAKSSRVRYPTPSGHEPCVTVHLHPRSGFIPPPLTPAGAATVRGASRSKSRGPSRRTARRSTPRVVSPPWRTDYNSSPLRPPWNVEQPHSFIAKPYKRTLLPTDI</sequence>
<keyword evidence="1" id="KW-0175">Coiled coil</keyword>
<feature type="region of interest" description="Disordered" evidence="2">
    <location>
        <begin position="1105"/>
        <end position="1125"/>
    </location>
</feature>
<evidence type="ECO:0000313" key="4">
    <source>
        <dbReference type="Proteomes" id="UP000192257"/>
    </source>
</evidence>
<feature type="region of interest" description="Disordered" evidence="2">
    <location>
        <begin position="1055"/>
        <end position="1078"/>
    </location>
</feature>
<comment type="caution">
    <text evidence="3">The sequence shown here is derived from an EMBL/GenBank/DDBJ whole genome shotgun (WGS) entry which is preliminary data.</text>
</comment>
<feature type="coiled-coil region" evidence="1">
    <location>
        <begin position="743"/>
        <end position="928"/>
    </location>
</feature>
<organism evidence="3 4">
    <name type="scientific">Trypanosoma theileri</name>
    <dbReference type="NCBI Taxonomy" id="67003"/>
    <lineage>
        <taxon>Eukaryota</taxon>
        <taxon>Discoba</taxon>
        <taxon>Euglenozoa</taxon>
        <taxon>Kinetoplastea</taxon>
        <taxon>Metakinetoplastina</taxon>
        <taxon>Trypanosomatida</taxon>
        <taxon>Trypanosomatidae</taxon>
        <taxon>Trypanosoma</taxon>
    </lineage>
</organism>
<feature type="compositionally biased region" description="Basic residues" evidence="2">
    <location>
        <begin position="1700"/>
        <end position="1716"/>
    </location>
</feature>
<feature type="coiled-coil region" evidence="1">
    <location>
        <begin position="378"/>
        <end position="405"/>
    </location>
</feature>